<evidence type="ECO:0000259" key="1">
    <source>
        <dbReference type="Pfam" id="PF07883"/>
    </source>
</evidence>
<dbReference type="Gene3D" id="2.60.120.10">
    <property type="entry name" value="Jelly Rolls"/>
    <property type="match status" value="1"/>
</dbReference>
<reference evidence="2 3" key="1">
    <citation type="submission" date="2020-08" db="EMBL/GenBank/DDBJ databases">
        <title>Sequencing the genomes of 1000 actinobacteria strains.</title>
        <authorList>
            <person name="Klenk H.-P."/>
        </authorList>
    </citation>
    <scope>NUCLEOTIDE SEQUENCE [LARGE SCALE GENOMIC DNA]</scope>
    <source>
        <strain evidence="2 3">DSM 19600</strain>
    </source>
</reference>
<dbReference type="InterPro" id="IPR047263">
    <property type="entry name" value="HNL-like_cupin"/>
</dbReference>
<dbReference type="PANTHER" id="PTHR43698:SF1">
    <property type="entry name" value="BLL4564 PROTEIN"/>
    <property type="match status" value="1"/>
</dbReference>
<feature type="domain" description="Cupin type-2" evidence="1">
    <location>
        <begin position="51"/>
        <end position="101"/>
    </location>
</feature>
<dbReference type="InterPro" id="IPR014710">
    <property type="entry name" value="RmlC-like_jellyroll"/>
</dbReference>
<accession>A0AA40SRU3</accession>
<keyword evidence="2" id="KW-0223">Dioxygenase</keyword>
<protein>
    <submittedName>
        <fullName evidence="2">Quercetin dioxygenase-like cupin family protein</fullName>
    </submittedName>
</protein>
<keyword evidence="2" id="KW-0560">Oxidoreductase</keyword>
<dbReference type="CDD" id="cd02233">
    <property type="entry name" value="cupin_HNL-like"/>
    <property type="match status" value="1"/>
</dbReference>
<dbReference type="AlphaFoldDB" id="A0AA40SRU3"/>
<dbReference type="EMBL" id="JACIFH010000001">
    <property type="protein sequence ID" value="MBB4141260.1"/>
    <property type="molecule type" value="Genomic_DNA"/>
</dbReference>
<dbReference type="InterPro" id="IPR011051">
    <property type="entry name" value="RmlC_Cupin_sf"/>
</dbReference>
<name>A0AA40SRU3_9MICO</name>
<dbReference type="PANTHER" id="PTHR43698">
    <property type="entry name" value="RIBD C-TERMINAL DOMAIN CONTAINING PROTEIN"/>
    <property type="match status" value="1"/>
</dbReference>
<dbReference type="Pfam" id="PF07883">
    <property type="entry name" value="Cupin_2"/>
    <property type="match status" value="1"/>
</dbReference>
<dbReference type="GO" id="GO:0051213">
    <property type="term" value="F:dioxygenase activity"/>
    <property type="evidence" value="ECO:0007669"/>
    <property type="project" value="UniProtKB-KW"/>
</dbReference>
<gene>
    <name evidence="2" type="ORF">BKA10_003054</name>
</gene>
<dbReference type="SUPFAM" id="SSF51182">
    <property type="entry name" value="RmlC-like cupins"/>
    <property type="match status" value="1"/>
</dbReference>
<organism evidence="2 3">
    <name type="scientific">Microbacterium invictum</name>
    <dbReference type="NCBI Taxonomy" id="515415"/>
    <lineage>
        <taxon>Bacteria</taxon>
        <taxon>Bacillati</taxon>
        <taxon>Actinomycetota</taxon>
        <taxon>Actinomycetes</taxon>
        <taxon>Micrococcales</taxon>
        <taxon>Microbacteriaceae</taxon>
        <taxon>Microbacterium</taxon>
    </lineage>
</organism>
<proteinExistence type="predicted"/>
<comment type="caution">
    <text evidence="2">The sequence shown here is derived from an EMBL/GenBank/DDBJ whole genome shotgun (WGS) entry which is preliminary data.</text>
</comment>
<evidence type="ECO:0000313" key="3">
    <source>
        <dbReference type="Proteomes" id="UP000549113"/>
    </source>
</evidence>
<evidence type="ECO:0000313" key="2">
    <source>
        <dbReference type="EMBL" id="MBB4141260.1"/>
    </source>
</evidence>
<keyword evidence="3" id="KW-1185">Reference proteome</keyword>
<dbReference type="Proteomes" id="UP000549113">
    <property type="component" value="Unassembled WGS sequence"/>
</dbReference>
<dbReference type="InterPro" id="IPR013096">
    <property type="entry name" value="Cupin_2"/>
</dbReference>
<sequence>MTESSIYVNRTSVGVPSDPVSGTFTGEAWRDVIVPRRDGINVADVFFTPCARTDWHTHEGGQLLIVRSGEGYIGDEHGAHRVAAGDTVWTPPGIRHWHGAAPDRTFLHTAVSIRGVEWSDPVTDGEYARWTAPDGN</sequence>
<dbReference type="RefSeq" id="WP_183500755.1">
    <property type="nucleotide sequence ID" value="NZ_BAABCO010000003.1"/>
</dbReference>